<evidence type="ECO:0000313" key="4">
    <source>
        <dbReference type="Proteomes" id="UP000597762"/>
    </source>
</evidence>
<feature type="compositionally biased region" description="Acidic residues" evidence="1">
    <location>
        <begin position="258"/>
        <end position="267"/>
    </location>
</feature>
<evidence type="ECO:0000313" key="3">
    <source>
        <dbReference type="EMBL" id="CAE1326233.1"/>
    </source>
</evidence>
<dbReference type="OrthoDB" id="10064161at2759"/>
<dbReference type="Proteomes" id="UP000597762">
    <property type="component" value="Unassembled WGS sequence"/>
</dbReference>
<name>A0A812ENQ6_ACAPH</name>
<dbReference type="GO" id="GO:0005634">
    <property type="term" value="C:nucleus"/>
    <property type="evidence" value="ECO:0007669"/>
    <property type="project" value="TreeGrafter"/>
</dbReference>
<feature type="domain" description="DDE-1" evidence="2">
    <location>
        <begin position="21"/>
        <end position="192"/>
    </location>
</feature>
<feature type="region of interest" description="Disordered" evidence="1">
    <location>
        <begin position="251"/>
        <end position="284"/>
    </location>
</feature>
<dbReference type="Pfam" id="PF03184">
    <property type="entry name" value="DDE_1"/>
    <property type="match status" value="1"/>
</dbReference>
<dbReference type="GO" id="GO:0003677">
    <property type="term" value="F:DNA binding"/>
    <property type="evidence" value="ECO:0007669"/>
    <property type="project" value="TreeGrafter"/>
</dbReference>
<reference evidence="3" key="1">
    <citation type="submission" date="2021-01" db="EMBL/GenBank/DDBJ databases">
        <authorList>
            <person name="Li R."/>
            <person name="Bekaert M."/>
        </authorList>
    </citation>
    <scope>NUCLEOTIDE SEQUENCE</scope>
    <source>
        <strain evidence="3">Farmed</strain>
    </source>
</reference>
<dbReference type="PANTHER" id="PTHR19303">
    <property type="entry name" value="TRANSPOSON"/>
    <property type="match status" value="1"/>
</dbReference>
<keyword evidence="4" id="KW-1185">Reference proteome</keyword>
<accession>A0A812ENQ6</accession>
<evidence type="ECO:0000259" key="2">
    <source>
        <dbReference type="Pfam" id="PF03184"/>
    </source>
</evidence>
<dbReference type="InterPro" id="IPR050863">
    <property type="entry name" value="CenT-Element_Derived"/>
</dbReference>
<evidence type="ECO:0000256" key="1">
    <source>
        <dbReference type="SAM" id="MobiDB-lite"/>
    </source>
</evidence>
<comment type="caution">
    <text evidence="3">The sequence shown here is derived from an EMBL/GenBank/DDBJ whole genome shotgun (WGS) entry which is preliminary data.</text>
</comment>
<sequence>MPSGSLRFAGDEQSNGTKVPKDRLTMLQFTNMDGSEKQAVVVGKSAKPCCCFKNVKTLPFSYFANRKAWMTSQLFTDVMKTLDRKMIAQNRKIILFLDNATCHNLLPGTNLSNIKLSFMPPNTTSLIQPFDQGIIRSFKVYYRRELVRMQIAAIDATPPVPLSEVAKQITVLKAMHMMKRALFMVKPSTIQKTNKKTGFVIESQADMEEILDENDQVSPPSGMEQTDFDEFISFDDRTQCYGELTDTDITRGIKSDDQDFDEDDDAESVSSEVSESDKPVPNSPAALNALETLTAYFEAKSSNPDGALKMIYGLDESVHDVNKEIFCTIKND</sequence>
<dbReference type="PANTHER" id="PTHR19303:SF73">
    <property type="entry name" value="PROTEIN PDC2"/>
    <property type="match status" value="1"/>
</dbReference>
<gene>
    <name evidence="3" type="ORF">SPHA_75793</name>
</gene>
<dbReference type="InterPro" id="IPR004875">
    <property type="entry name" value="DDE_SF_endonuclease_dom"/>
</dbReference>
<organism evidence="3 4">
    <name type="scientific">Acanthosepion pharaonis</name>
    <name type="common">Pharaoh cuttlefish</name>
    <name type="synonym">Sepia pharaonis</name>
    <dbReference type="NCBI Taxonomy" id="158019"/>
    <lineage>
        <taxon>Eukaryota</taxon>
        <taxon>Metazoa</taxon>
        <taxon>Spiralia</taxon>
        <taxon>Lophotrochozoa</taxon>
        <taxon>Mollusca</taxon>
        <taxon>Cephalopoda</taxon>
        <taxon>Coleoidea</taxon>
        <taxon>Decapodiformes</taxon>
        <taxon>Sepiida</taxon>
        <taxon>Sepiina</taxon>
        <taxon>Sepiidae</taxon>
        <taxon>Acanthosepion</taxon>
    </lineage>
</organism>
<proteinExistence type="predicted"/>
<dbReference type="AlphaFoldDB" id="A0A812ENQ6"/>
<protein>
    <recommendedName>
        <fullName evidence="2">DDE-1 domain-containing protein</fullName>
    </recommendedName>
</protein>
<dbReference type="EMBL" id="CAHIKZ030005473">
    <property type="protein sequence ID" value="CAE1326233.1"/>
    <property type="molecule type" value="Genomic_DNA"/>
</dbReference>